<reference evidence="1 2" key="1">
    <citation type="journal article" date="2017" name="Gigascience">
        <title>Genome sequence of the small brown planthopper, Laodelphax striatellus.</title>
        <authorList>
            <person name="Zhu J."/>
            <person name="Jiang F."/>
            <person name="Wang X."/>
            <person name="Yang P."/>
            <person name="Bao Y."/>
            <person name="Zhao W."/>
            <person name="Wang W."/>
            <person name="Lu H."/>
            <person name="Wang Q."/>
            <person name="Cui N."/>
            <person name="Li J."/>
            <person name="Chen X."/>
            <person name="Luo L."/>
            <person name="Yu J."/>
            <person name="Kang L."/>
            <person name="Cui F."/>
        </authorList>
    </citation>
    <scope>NUCLEOTIDE SEQUENCE [LARGE SCALE GENOMIC DNA]</scope>
    <source>
        <strain evidence="1">Lst14</strain>
    </source>
</reference>
<protein>
    <submittedName>
        <fullName evidence="1">Uncharacterized protein</fullName>
    </submittedName>
</protein>
<dbReference type="EMBL" id="QKKF02014716">
    <property type="protein sequence ID" value="RZF42573.1"/>
    <property type="molecule type" value="Genomic_DNA"/>
</dbReference>
<gene>
    <name evidence="1" type="ORF">LSTR_LSTR001368</name>
</gene>
<evidence type="ECO:0000313" key="2">
    <source>
        <dbReference type="Proteomes" id="UP000291343"/>
    </source>
</evidence>
<dbReference type="Proteomes" id="UP000291343">
    <property type="component" value="Unassembled WGS sequence"/>
</dbReference>
<evidence type="ECO:0000313" key="1">
    <source>
        <dbReference type="EMBL" id="RZF42573.1"/>
    </source>
</evidence>
<sequence>MKHHRGYPFAPDVIEWKSGCNLLSLVFDLQWYGPPEAPCIAPRLPDFSRINLRFLNFGDGCFD</sequence>
<feature type="non-terminal residue" evidence="1">
    <location>
        <position position="63"/>
    </location>
</feature>
<dbReference type="InParanoid" id="A0A482XA04"/>
<dbReference type="AlphaFoldDB" id="A0A482XA04"/>
<proteinExistence type="predicted"/>
<organism evidence="1 2">
    <name type="scientific">Laodelphax striatellus</name>
    <name type="common">Small brown planthopper</name>
    <name type="synonym">Delphax striatella</name>
    <dbReference type="NCBI Taxonomy" id="195883"/>
    <lineage>
        <taxon>Eukaryota</taxon>
        <taxon>Metazoa</taxon>
        <taxon>Ecdysozoa</taxon>
        <taxon>Arthropoda</taxon>
        <taxon>Hexapoda</taxon>
        <taxon>Insecta</taxon>
        <taxon>Pterygota</taxon>
        <taxon>Neoptera</taxon>
        <taxon>Paraneoptera</taxon>
        <taxon>Hemiptera</taxon>
        <taxon>Auchenorrhyncha</taxon>
        <taxon>Fulgoroidea</taxon>
        <taxon>Delphacidae</taxon>
        <taxon>Criomorphinae</taxon>
        <taxon>Laodelphax</taxon>
    </lineage>
</organism>
<comment type="caution">
    <text evidence="1">The sequence shown here is derived from an EMBL/GenBank/DDBJ whole genome shotgun (WGS) entry which is preliminary data.</text>
</comment>
<name>A0A482XA04_LAOST</name>
<keyword evidence="2" id="KW-1185">Reference proteome</keyword>
<accession>A0A482XA04</accession>